<organism evidence="2 3">
    <name type="scientific">Trichoderma cornu-damae</name>
    <dbReference type="NCBI Taxonomy" id="654480"/>
    <lineage>
        <taxon>Eukaryota</taxon>
        <taxon>Fungi</taxon>
        <taxon>Dikarya</taxon>
        <taxon>Ascomycota</taxon>
        <taxon>Pezizomycotina</taxon>
        <taxon>Sordariomycetes</taxon>
        <taxon>Hypocreomycetidae</taxon>
        <taxon>Hypocreales</taxon>
        <taxon>Hypocreaceae</taxon>
        <taxon>Trichoderma</taxon>
    </lineage>
</organism>
<evidence type="ECO:0000256" key="1">
    <source>
        <dbReference type="SAM" id="MobiDB-lite"/>
    </source>
</evidence>
<protein>
    <submittedName>
        <fullName evidence="2">Uncharacterized protein</fullName>
    </submittedName>
</protein>
<accession>A0A9P8QKU9</accession>
<proteinExistence type="predicted"/>
<evidence type="ECO:0000313" key="2">
    <source>
        <dbReference type="EMBL" id="KAH6608171.1"/>
    </source>
</evidence>
<feature type="compositionally biased region" description="Low complexity" evidence="1">
    <location>
        <begin position="14"/>
        <end position="25"/>
    </location>
</feature>
<dbReference type="Proteomes" id="UP000827724">
    <property type="component" value="Unassembled WGS sequence"/>
</dbReference>
<dbReference type="EMBL" id="JAIWOZ010000003">
    <property type="protein sequence ID" value="KAH6608171.1"/>
    <property type="molecule type" value="Genomic_DNA"/>
</dbReference>
<evidence type="ECO:0000313" key="3">
    <source>
        <dbReference type="Proteomes" id="UP000827724"/>
    </source>
</evidence>
<reference evidence="2" key="1">
    <citation type="submission" date="2021-08" db="EMBL/GenBank/DDBJ databases">
        <title>Chromosome-Level Trichoderma cornu-damae using Hi-C Data.</title>
        <authorList>
            <person name="Kim C.S."/>
        </authorList>
    </citation>
    <scope>NUCLEOTIDE SEQUENCE</scope>
    <source>
        <strain evidence="2">KA19-0412C</strain>
    </source>
</reference>
<comment type="caution">
    <text evidence="2">The sequence shown here is derived from an EMBL/GenBank/DDBJ whole genome shotgun (WGS) entry which is preliminary data.</text>
</comment>
<feature type="region of interest" description="Disordered" evidence="1">
    <location>
        <begin position="1"/>
        <end position="32"/>
    </location>
</feature>
<sequence>MTTKLFEKFGSGSGSAQSSAEPGSQNPGVRAACRPDFGLGQGRRIFDKMEVGCGLAAGVSRALHACHAEGVGFEGGKSNRTDQAGESRE</sequence>
<feature type="compositionally biased region" description="Basic and acidic residues" evidence="1">
    <location>
        <begin position="77"/>
        <end position="89"/>
    </location>
</feature>
<feature type="region of interest" description="Disordered" evidence="1">
    <location>
        <begin position="70"/>
        <end position="89"/>
    </location>
</feature>
<gene>
    <name evidence="2" type="ORF">Trco_004484</name>
</gene>
<dbReference type="AlphaFoldDB" id="A0A9P8QKU9"/>
<name>A0A9P8QKU9_9HYPO</name>
<keyword evidence="3" id="KW-1185">Reference proteome</keyword>